<dbReference type="AlphaFoldDB" id="A0A6J6EGZ3"/>
<organism evidence="1">
    <name type="scientific">freshwater metagenome</name>
    <dbReference type="NCBI Taxonomy" id="449393"/>
    <lineage>
        <taxon>unclassified sequences</taxon>
        <taxon>metagenomes</taxon>
        <taxon>ecological metagenomes</taxon>
    </lineage>
</organism>
<gene>
    <name evidence="1" type="ORF">UFOPK1591_01447</name>
</gene>
<proteinExistence type="predicted"/>
<name>A0A6J6EGZ3_9ZZZZ</name>
<protein>
    <submittedName>
        <fullName evidence="1">Unannotated protein</fullName>
    </submittedName>
</protein>
<accession>A0A6J6EGZ3</accession>
<reference evidence="1" key="1">
    <citation type="submission" date="2020-05" db="EMBL/GenBank/DDBJ databases">
        <authorList>
            <person name="Chiriac C."/>
            <person name="Salcher M."/>
            <person name="Ghai R."/>
            <person name="Kavagutti S V."/>
        </authorList>
    </citation>
    <scope>NUCLEOTIDE SEQUENCE</scope>
</reference>
<evidence type="ECO:0000313" key="1">
    <source>
        <dbReference type="EMBL" id="CAB4573593.1"/>
    </source>
</evidence>
<sequence>MLITRASRPPEIMPGRNALVISIGAMALTRMVRSMPRSGSWSTNSAPVTTPALLISTSMPPWARVTSAEALSTALASEMSTVMGTSFCSLVSDGESSLTVAASCFAFTSQRTITAAPSAIARST</sequence>
<dbReference type="EMBL" id="CAEZTD010000158">
    <property type="protein sequence ID" value="CAB4573593.1"/>
    <property type="molecule type" value="Genomic_DNA"/>
</dbReference>